<dbReference type="SMART" id="SM00530">
    <property type="entry name" value="HTH_XRE"/>
    <property type="match status" value="1"/>
</dbReference>
<dbReference type="InterPro" id="IPR010982">
    <property type="entry name" value="Lambda_DNA-bd_dom_sf"/>
</dbReference>
<proteinExistence type="predicted"/>
<comment type="caution">
    <text evidence="2">The sequence shown here is derived from an EMBL/GenBank/DDBJ whole genome shotgun (WGS) entry which is preliminary data.</text>
</comment>
<dbReference type="Gene3D" id="1.10.260.40">
    <property type="entry name" value="lambda repressor-like DNA-binding domains"/>
    <property type="match status" value="1"/>
</dbReference>
<evidence type="ECO:0000313" key="2">
    <source>
        <dbReference type="EMBL" id="KEY61102.1"/>
    </source>
</evidence>
<dbReference type="PROSITE" id="PS50943">
    <property type="entry name" value="HTH_CROC1"/>
    <property type="match status" value="1"/>
</dbReference>
<evidence type="ECO:0000259" key="1">
    <source>
        <dbReference type="PROSITE" id="PS50943"/>
    </source>
</evidence>
<dbReference type="SUPFAM" id="SSF47413">
    <property type="entry name" value="lambda repressor-like DNA-binding domains"/>
    <property type="match status" value="1"/>
</dbReference>
<feature type="domain" description="HTH cro/C1-type" evidence="1">
    <location>
        <begin position="7"/>
        <end position="59"/>
    </location>
</feature>
<dbReference type="GO" id="GO:0003677">
    <property type="term" value="F:DNA binding"/>
    <property type="evidence" value="ECO:0007669"/>
    <property type="project" value="InterPro"/>
</dbReference>
<dbReference type="RefSeq" id="WP_042749091.1">
    <property type="nucleotide sequence ID" value="NZ_AZSI01000225.1"/>
</dbReference>
<dbReference type="AlphaFoldDB" id="A0A084A723"/>
<dbReference type="EMBL" id="AZSI01000225">
    <property type="protein sequence ID" value="KEY61102.1"/>
    <property type="molecule type" value="Genomic_DNA"/>
</dbReference>
<organism evidence="2 3">
    <name type="scientific">Lactococcus cremoris subsp. cremoris GE214</name>
    <dbReference type="NCBI Taxonomy" id="1415168"/>
    <lineage>
        <taxon>Bacteria</taxon>
        <taxon>Bacillati</taxon>
        <taxon>Bacillota</taxon>
        <taxon>Bacilli</taxon>
        <taxon>Lactobacillales</taxon>
        <taxon>Streptococcaceae</taxon>
        <taxon>Lactococcus</taxon>
        <taxon>Lactococcus cremoris subsp. cremoris</taxon>
    </lineage>
</organism>
<reference evidence="2 3" key="1">
    <citation type="submission" date="2014-06" db="EMBL/GenBank/DDBJ databases">
        <title>Draft genome sequence of the putrescine producing strain Lactococcus lactis subsp cremoris GE214.</title>
        <authorList>
            <person name="Ladero V."/>
            <person name="Linares D.M."/>
            <person name="del Rio B."/>
            <person name="Mayo B."/>
            <person name="Martin M.C."/>
            <person name="Fernandez M."/>
            <person name="Alvarez M.A."/>
        </authorList>
    </citation>
    <scope>NUCLEOTIDE SEQUENCE [LARGE SCALE GENOMIC DNA]</scope>
    <source>
        <strain evidence="2 3">GE214</strain>
    </source>
</reference>
<accession>A0A084A723</accession>
<dbReference type="InterPro" id="IPR001387">
    <property type="entry name" value="Cro/C1-type_HTH"/>
</dbReference>
<dbReference type="Pfam" id="PF06543">
    <property type="entry name" value="Lac_bphage_repr"/>
    <property type="match status" value="1"/>
</dbReference>
<evidence type="ECO:0000313" key="3">
    <source>
        <dbReference type="Proteomes" id="UP000028401"/>
    </source>
</evidence>
<dbReference type="PATRIC" id="fig|1415168.3.peg.2819"/>
<dbReference type="InterPro" id="IPR009498">
    <property type="entry name" value="Phage_4268_Orf1_C"/>
</dbReference>
<dbReference type="CDD" id="cd00093">
    <property type="entry name" value="HTH_XRE"/>
    <property type="match status" value="1"/>
</dbReference>
<dbReference type="Proteomes" id="UP000028401">
    <property type="component" value="Unassembled WGS sequence"/>
</dbReference>
<sequence length="115" mass="13044">MTLFDRIKGLADKQGKNIKTVALDIGLSENAIYGWKKTKPKADDLAKVADYFHVTVDFLLGREGLEIINEPIDLAKLVDDRKVDWDKWVSFEGKPLSDDVKIAMKLILGKRLEDK</sequence>
<gene>
    <name evidence="2" type="ORF">U725_02762</name>
</gene>
<name>A0A084A723_LACLC</name>
<protein>
    <submittedName>
        <fullName evidence="2">HTH-type transcriptional regulator</fullName>
    </submittedName>
</protein>